<keyword evidence="1" id="KW-0479">Metal-binding</keyword>
<evidence type="ECO:0000259" key="8">
    <source>
        <dbReference type="SMART" id="SM00906"/>
    </source>
</evidence>
<evidence type="ECO:0000256" key="2">
    <source>
        <dbReference type="ARBA" id="ARBA00022833"/>
    </source>
</evidence>
<gene>
    <name evidence="9" type="ORF">N7509_008235</name>
</gene>
<reference evidence="9" key="1">
    <citation type="submission" date="2022-12" db="EMBL/GenBank/DDBJ databases">
        <authorList>
            <person name="Petersen C."/>
        </authorList>
    </citation>
    <scope>NUCLEOTIDE SEQUENCE</scope>
    <source>
        <strain evidence="9">IBT 29677</strain>
    </source>
</reference>
<evidence type="ECO:0000313" key="10">
    <source>
        <dbReference type="Proteomes" id="UP001147747"/>
    </source>
</evidence>
<dbReference type="InterPro" id="IPR007219">
    <property type="entry name" value="XnlR_reg_dom"/>
</dbReference>
<dbReference type="OrthoDB" id="2154091at2759"/>
<dbReference type="RefSeq" id="XP_056483492.1">
    <property type="nucleotide sequence ID" value="XM_056632872.1"/>
</dbReference>
<dbReference type="PANTHER" id="PTHR31313:SF86">
    <property type="entry name" value="ZN(2)-C6 FUNGAL-TYPE DOMAIN-CONTAINING PROTEIN"/>
    <property type="match status" value="1"/>
</dbReference>
<feature type="compositionally biased region" description="Polar residues" evidence="7">
    <location>
        <begin position="124"/>
        <end position="143"/>
    </location>
</feature>
<sequence length="701" mass="79111">MPILSLAQGDYDQHIHNAYTLLVLDTLALKLMQLRYLRSNVMASAHAAQLVKHSNGRVKYQNTGPHNEVDGVPLSKEHRNTLSPKQSLAIVEPGEASLTISRHNTEPSEMNALVQSDIGLSFHGPTSSFRGPASPTSQASSSNARKDSLSAPDRKRKEQEWRTQLFANTSLERQKEQAYMTERRFDLDGVDFETALVLFDLYWNHQHNTYLVTYRPAIMHSLATGGIYVNKLLLNAIFYTGSLQSGRITLMDDPSDSQTLGKRFLNRFQALLASGIQKSSIASVSALIVMGSALLTRGQQTLGWLYCGIAYHMIVDLGLHVNPEKVHMASLSSAETTYSLTSIDIEQQRRVLWGAYMNDRFQSLYFGRQPALHLIPGLEPPQELLDTYDELELWSPSVDPLSAQNVHSYTPQFKHNVTNRNALLRLAEITSEIVDRFYTPKLKSSSQEAVLQELASVQAKLDDWLSKLPEHLQYDPAKDPAPPPHRFYPHTTFHTLGILLYRPYLRDGHLNEIALNEDTIKQRCISSAMQIYRLAQAYRDAFTLHRAPYLFSYALFSAATVIPLHWEDNPPEVSVITFFWNALKELQEGANFGFKKPILIIRGMFEQAGLDLNTLATLHETMRESQNSQPVVEDTNNRSERGLYDPDIGLLGVDDFQEYLMTENLDSFATADEMGLAEQPNMLYGLFGQPAEFYVPQNSDI</sequence>
<keyword evidence="4" id="KW-0238">DNA-binding</keyword>
<keyword evidence="3" id="KW-0805">Transcription regulation</keyword>
<evidence type="ECO:0000256" key="7">
    <source>
        <dbReference type="SAM" id="MobiDB-lite"/>
    </source>
</evidence>
<dbReference type="PANTHER" id="PTHR31313">
    <property type="entry name" value="TY1 ENHANCER ACTIVATOR"/>
    <property type="match status" value="1"/>
</dbReference>
<keyword evidence="6" id="KW-0539">Nucleus</keyword>
<dbReference type="InterPro" id="IPR051615">
    <property type="entry name" value="Transcr_Regulatory_Elem"/>
</dbReference>
<keyword evidence="10" id="KW-1185">Reference proteome</keyword>
<evidence type="ECO:0000256" key="5">
    <source>
        <dbReference type="ARBA" id="ARBA00023163"/>
    </source>
</evidence>
<comment type="caution">
    <text evidence="9">The sequence shown here is derived from an EMBL/GenBank/DDBJ whole genome shotgun (WGS) entry which is preliminary data.</text>
</comment>
<dbReference type="GO" id="GO:0008270">
    <property type="term" value="F:zinc ion binding"/>
    <property type="evidence" value="ECO:0007669"/>
    <property type="project" value="InterPro"/>
</dbReference>
<dbReference type="Proteomes" id="UP001147747">
    <property type="component" value="Unassembled WGS sequence"/>
</dbReference>
<dbReference type="Pfam" id="PF04082">
    <property type="entry name" value="Fungal_trans"/>
    <property type="match status" value="1"/>
</dbReference>
<feature type="region of interest" description="Disordered" evidence="7">
    <location>
        <begin position="124"/>
        <end position="165"/>
    </location>
</feature>
<evidence type="ECO:0000256" key="4">
    <source>
        <dbReference type="ARBA" id="ARBA00023125"/>
    </source>
</evidence>
<dbReference type="AlphaFoldDB" id="A0A9W9VM82"/>
<dbReference type="CDD" id="cd12148">
    <property type="entry name" value="fungal_TF_MHR"/>
    <property type="match status" value="1"/>
</dbReference>
<evidence type="ECO:0000256" key="6">
    <source>
        <dbReference type="ARBA" id="ARBA00023242"/>
    </source>
</evidence>
<keyword evidence="2" id="KW-0862">Zinc</keyword>
<dbReference type="GO" id="GO:0006351">
    <property type="term" value="P:DNA-templated transcription"/>
    <property type="evidence" value="ECO:0007669"/>
    <property type="project" value="InterPro"/>
</dbReference>
<dbReference type="GO" id="GO:0003677">
    <property type="term" value="F:DNA binding"/>
    <property type="evidence" value="ECO:0007669"/>
    <property type="project" value="UniProtKB-KW"/>
</dbReference>
<proteinExistence type="predicted"/>
<evidence type="ECO:0000313" key="9">
    <source>
        <dbReference type="EMBL" id="KAJ5385694.1"/>
    </source>
</evidence>
<name>A0A9W9VM82_9EURO</name>
<dbReference type="GeneID" id="81371852"/>
<protein>
    <recommendedName>
        <fullName evidence="8">Xylanolytic transcriptional activator regulatory domain-containing protein</fullName>
    </recommendedName>
</protein>
<keyword evidence="5" id="KW-0804">Transcription</keyword>
<evidence type="ECO:0000256" key="1">
    <source>
        <dbReference type="ARBA" id="ARBA00022723"/>
    </source>
</evidence>
<feature type="domain" description="Xylanolytic transcriptional activator regulatory" evidence="8">
    <location>
        <begin position="303"/>
        <end position="391"/>
    </location>
</feature>
<dbReference type="EMBL" id="JAPZBU010000009">
    <property type="protein sequence ID" value="KAJ5385694.1"/>
    <property type="molecule type" value="Genomic_DNA"/>
</dbReference>
<dbReference type="SMART" id="SM00906">
    <property type="entry name" value="Fungal_trans"/>
    <property type="match status" value="1"/>
</dbReference>
<accession>A0A9W9VM82</accession>
<reference evidence="9" key="2">
    <citation type="journal article" date="2023" name="IMA Fungus">
        <title>Comparative genomic study of the Penicillium genus elucidates a diverse pangenome and 15 lateral gene transfer events.</title>
        <authorList>
            <person name="Petersen C."/>
            <person name="Sorensen T."/>
            <person name="Nielsen M.R."/>
            <person name="Sondergaard T.E."/>
            <person name="Sorensen J.L."/>
            <person name="Fitzpatrick D.A."/>
            <person name="Frisvad J.C."/>
            <person name="Nielsen K.L."/>
        </authorList>
    </citation>
    <scope>NUCLEOTIDE SEQUENCE</scope>
    <source>
        <strain evidence="9">IBT 29677</strain>
    </source>
</reference>
<feature type="compositionally biased region" description="Basic and acidic residues" evidence="7">
    <location>
        <begin position="144"/>
        <end position="161"/>
    </location>
</feature>
<evidence type="ECO:0000256" key="3">
    <source>
        <dbReference type="ARBA" id="ARBA00023015"/>
    </source>
</evidence>
<organism evidence="9 10">
    <name type="scientific">Penicillium cosmopolitanum</name>
    <dbReference type="NCBI Taxonomy" id="1131564"/>
    <lineage>
        <taxon>Eukaryota</taxon>
        <taxon>Fungi</taxon>
        <taxon>Dikarya</taxon>
        <taxon>Ascomycota</taxon>
        <taxon>Pezizomycotina</taxon>
        <taxon>Eurotiomycetes</taxon>
        <taxon>Eurotiomycetidae</taxon>
        <taxon>Eurotiales</taxon>
        <taxon>Aspergillaceae</taxon>
        <taxon>Penicillium</taxon>
    </lineage>
</organism>